<protein>
    <submittedName>
        <fullName evidence="3">Glyoxylase, beta-lactamase superfamily II</fullName>
    </submittedName>
</protein>
<dbReference type="SUPFAM" id="SSF56281">
    <property type="entry name" value="Metallo-hydrolase/oxidoreductase"/>
    <property type="match status" value="1"/>
</dbReference>
<evidence type="ECO:0000313" key="4">
    <source>
        <dbReference type="Proteomes" id="UP000198461"/>
    </source>
</evidence>
<sequence>MDRREFIRMMGLAVGATALTPLYAADEDMVVKAPPMPDVPATQLSEKCWYIRAKDPEPTPENHGFFSNPGFIVTSEGVVVLEPGGSVQIGEMILRQIRKVTDKPVVMVINTHYHGDHWLGNHAFVEAYPDVPIYAHPATFQKIKDGAGDFWLNFFNRVTNNAVMGTIVTPPNKVLKGGEVLKVGDTELRIHHYSNPDYEDRVHTESDLMVEVPDQKIVYIGDVAMRRIANAADGSFRGTIDAMQRWQKQFAGYTLSPGHGHHDDIQLFKDQELFFKTIWDNVAKYYEEGLSPFEMKPKIMAEPFMQQVASKWPGYQSTLGKFISVAVQEYESSMF</sequence>
<organism evidence="3 4">
    <name type="scientific">Sulfurivirga caldicuralii</name>
    <dbReference type="NCBI Taxonomy" id="364032"/>
    <lineage>
        <taxon>Bacteria</taxon>
        <taxon>Pseudomonadati</taxon>
        <taxon>Pseudomonadota</taxon>
        <taxon>Gammaproteobacteria</taxon>
        <taxon>Thiotrichales</taxon>
        <taxon>Piscirickettsiaceae</taxon>
        <taxon>Sulfurivirga</taxon>
    </lineage>
</organism>
<evidence type="ECO:0000313" key="3">
    <source>
        <dbReference type="EMBL" id="SIN83811.1"/>
    </source>
</evidence>
<feature type="domain" description="Metallo-beta-lactamase" evidence="2">
    <location>
        <begin position="66"/>
        <end position="259"/>
    </location>
</feature>
<dbReference type="InterPro" id="IPR050855">
    <property type="entry name" value="NDM-1-like"/>
</dbReference>
<dbReference type="InterPro" id="IPR001279">
    <property type="entry name" value="Metallo-B-lactamas"/>
</dbReference>
<name>A0A1N6ELM7_9GAMM</name>
<dbReference type="SMART" id="SM00849">
    <property type="entry name" value="Lactamase_B"/>
    <property type="match status" value="1"/>
</dbReference>
<dbReference type="GO" id="GO:0017001">
    <property type="term" value="P:antibiotic catabolic process"/>
    <property type="evidence" value="ECO:0007669"/>
    <property type="project" value="UniProtKB-ARBA"/>
</dbReference>
<gene>
    <name evidence="3" type="ORF">SAMN05443662_0665</name>
</gene>
<dbReference type="RefSeq" id="WP_084188211.1">
    <property type="nucleotide sequence ID" value="NZ_FSRE01000002.1"/>
</dbReference>
<dbReference type="Gene3D" id="3.60.15.10">
    <property type="entry name" value="Ribonuclease Z/Hydroxyacylglutathione hydrolase-like"/>
    <property type="match status" value="1"/>
</dbReference>
<dbReference type="OrthoDB" id="9769598at2"/>
<dbReference type="CDD" id="cd16282">
    <property type="entry name" value="metallo-hydrolase-like_MBL-fold"/>
    <property type="match status" value="1"/>
</dbReference>
<dbReference type="Pfam" id="PF00753">
    <property type="entry name" value="Lactamase_B"/>
    <property type="match status" value="1"/>
</dbReference>
<dbReference type="EMBL" id="FSRE01000002">
    <property type="protein sequence ID" value="SIN83811.1"/>
    <property type="molecule type" value="Genomic_DNA"/>
</dbReference>
<dbReference type="STRING" id="364032.SAMN05443662_0665"/>
<dbReference type="Proteomes" id="UP000198461">
    <property type="component" value="Unassembled WGS sequence"/>
</dbReference>
<comment type="similarity">
    <text evidence="1">Belongs to the metallo-beta-lactamase superfamily. Class-B beta-lactamase family.</text>
</comment>
<reference evidence="3 4" key="1">
    <citation type="submission" date="2016-11" db="EMBL/GenBank/DDBJ databases">
        <authorList>
            <person name="Jaros S."/>
            <person name="Januszkiewicz K."/>
            <person name="Wedrychowicz H."/>
        </authorList>
    </citation>
    <scope>NUCLEOTIDE SEQUENCE [LARGE SCALE GENOMIC DNA]</scope>
    <source>
        <strain evidence="3 4">DSM 17737</strain>
    </source>
</reference>
<keyword evidence="4" id="KW-1185">Reference proteome</keyword>
<dbReference type="PANTHER" id="PTHR42951">
    <property type="entry name" value="METALLO-BETA-LACTAMASE DOMAIN-CONTAINING"/>
    <property type="match status" value="1"/>
</dbReference>
<accession>A0A1N6ELM7</accession>
<evidence type="ECO:0000256" key="1">
    <source>
        <dbReference type="ARBA" id="ARBA00005250"/>
    </source>
</evidence>
<dbReference type="AlphaFoldDB" id="A0A1N6ELM7"/>
<dbReference type="InterPro" id="IPR036866">
    <property type="entry name" value="RibonucZ/Hydroxyglut_hydro"/>
</dbReference>
<proteinExistence type="inferred from homology"/>
<evidence type="ECO:0000259" key="2">
    <source>
        <dbReference type="SMART" id="SM00849"/>
    </source>
</evidence>
<dbReference type="PANTHER" id="PTHR42951:SF4">
    <property type="entry name" value="ACYL-COENZYME A THIOESTERASE MBLAC2"/>
    <property type="match status" value="1"/>
</dbReference>